<reference evidence="1 2" key="1">
    <citation type="submission" date="2015-09" db="EMBL/GenBank/DDBJ databases">
        <title>Genome announcement of multiple Pseudomonas syringae strains.</title>
        <authorList>
            <person name="Thakur S."/>
            <person name="Wang P.W."/>
            <person name="Gong Y."/>
            <person name="Weir B.S."/>
            <person name="Guttman D.S."/>
        </authorList>
    </citation>
    <scope>NUCLEOTIDE SEQUENCE [LARGE SCALE GENOMIC DNA]</scope>
    <source>
        <strain evidence="1 2">ICMP4303</strain>
    </source>
</reference>
<sequence length="44" mass="4923">MANIAILATRLNIRIHSLDRQLINDLPLRQRGVEEVGSDLVANL</sequence>
<comment type="caution">
    <text evidence="1">The sequence shown here is derived from an EMBL/GenBank/DDBJ whole genome shotgun (WGS) entry which is preliminary data.</text>
</comment>
<dbReference type="EMBL" id="LJPT01000100">
    <property type="protein sequence ID" value="KPW47992.1"/>
    <property type="molecule type" value="Genomic_DNA"/>
</dbReference>
<dbReference type="AlphaFoldDB" id="A0A0P9L4B1"/>
<proteinExistence type="predicted"/>
<accession>A0A0P9L4B1</accession>
<evidence type="ECO:0000313" key="1">
    <source>
        <dbReference type="EMBL" id="KPW47992.1"/>
    </source>
</evidence>
<name>A0A0P9L4B1_9PSED</name>
<organism evidence="1 2">
    <name type="scientific">Pseudomonas syringae pv. antirrhini</name>
    <dbReference type="NCBI Taxonomy" id="251702"/>
    <lineage>
        <taxon>Bacteria</taxon>
        <taxon>Pseudomonadati</taxon>
        <taxon>Pseudomonadota</taxon>
        <taxon>Gammaproteobacteria</taxon>
        <taxon>Pseudomonadales</taxon>
        <taxon>Pseudomonadaceae</taxon>
        <taxon>Pseudomonas</taxon>
    </lineage>
</organism>
<protein>
    <submittedName>
        <fullName evidence="1">Uncharacterized protein</fullName>
    </submittedName>
</protein>
<evidence type="ECO:0000313" key="2">
    <source>
        <dbReference type="Proteomes" id="UP000050425"/>
    </source>
</evidence>
<gene>
    <name evidence="1" type="ORF">ALO88_100770</name>
</gene>
<dbReference type="RefSeq" id="WP_255302348.1">
    <property type="nucleotide sequence ID" value="NZ_LJPT01000100.1"/>
</dbReference>
<dbReference type="Proteomes" id="UP000050425">
    <property type="component" value="Unassembled WGS sequence"/>
</dbReference>